<dbReference type="AlphaFoldDB" id="X1RPQ7"/>
<sequence>AYFISINGPEIMSKFYGESEKKLRKIFIDAEEKSPSIIFIDEIDAIAPKRETVTGEVERRVVAQLLALMDGLHSRGRVIVIGATNRPNSLDPALRRPGRFDREIEIKVPNEKGRREVFQIHTRNMPL</sequence>
<dbReference type="InterPro" id="IPR045199">
    <property type="entry name" value="ATAD2-like"/>
</dbReference>
<dbReference type="SUPFAM" id="SSF52540">
    <property type="entry name" value="P-loop containing nucleoside triphosphate hydrolases"/>
    <property type="match status" value="1"/>
</dbReference>
<dbReference type="Gene3D" id="1.10.8.60">
    <property type="match status" value="1"/>
</dbReference>
<dbReference type="InterPro" id="IPR003959">
    <property type="entry name" value="ATPase_AAA_core"/>
</dbReference>
<feature type="non-terminal residue" evidence="5">
    <location>
        <position position="127"/>
    </location>
</feature>
<protein>
    <recommendedName>
        <fullName evidence="4">ATPase AAA-type core domain-containing protein</fullName>
    </recommendedName>
</protein>
<dbReference type="EMBL" id="BARW01013693">
    <property type="protein sequence ID" value="GAI82638.1"/>
    <property type="molecule type" value="Genomic_DNA"/>
</dbReference>
<dbReference type="GO" id="GO:0042393">
    <property type="term" value="F:histone binding"/>
    <property type="evidence" value="ECO:0007669"/>
    <property type="project" value="TreeGrafter"/>
</dbReference>
<dbReference type="GO" id="GO:0016887">
    <property type="term" value="F:ATP hydrolysis activity"/>
    <property type="evidence" value="ECO:0007669"/>
    <property type="project" value="InterPro"/>
</dbReference>
<dbReference type="GO" id="GO:0006337">
    <property type="term" value="P:nucleosome disassembly"/>
    <property type="evidence" value="ECO:0007669"/>
    <property type="project" value="TreeGrafter"/>
</dbReference>
<comment type="similarity">
    <text evidence="1">Belongs to the AAA ATPase family.</text>
</comment>
<dbReference type="PROSITE" id="PS00674">
    <property type="entry name" value="AAA"/>
    <property type="match status" value="1"/>
</dbReference>
<dbReference type="GO" id="GO:0005634">
    <property type="term" value="C:nucleus"/>
    <property type="evidence" value="ECO:0007669"/>
    <property type="project" value="TreeGrafter"/>
</dbReference>
<evidence type="ECO:0000313" key="5">
    <source>
        <dbReference type="EMBL" id="GAI82638.1"/>
    </source>
</evidence>
<evidence type="ECO:0000256" key="1">
    <source>
        <dbReference type="ARBA" id="ARBA00006914"/>
    </source>
</evidence>
<dbReference type="InterPro" id="IPR027417">
    <property type="entry name" value="P-loop_NTPase"/>
</dbReference>
<reference evidence="5" key="1">
    <citation type="journal article" date="2014" name="Front. Microbiol.">
        <title>High frequency of phylogenetically diverse reductive dehalogenase-homologous genes in deep subseafloor sedimentary metagenomes.</title>
        <authorList>
            <person name="Kawai M."/>
            <person name="Futagami T."/>
            <person name="Toyoda A."/>
            <person name="Takaki Y."/>
            <person name="Nishi S."/>
            <person name="Hori S."/>
            <person name="Arai W."/>
            <person name="Tsubouchi T."/>
            <person name="Morono Y."/>
            <person name="Uchiyama I."/>
            <person name="Ito T."/>
            <person name="Fujiyama A."/>
            <person name="Inagaki F."/>
            <person name="Takami H."/>
        </authorList>
    </citation>
    <scope>NUCLEOTIDE SEQUENCE</scope>
    <source>
        <strain evidence="5">Expedition CK06-06</strain>
    </source>
</reference>
<dbReference type="FunFam" id="3.40.50.300:FF:000012">
    <property type="entry name" value="Transitional endoplasmic reticulum ATPase"/>
    <property type="match status" value="1"/>
</dbReference>
<organism evidence="5">
    <name type="scientific">marine sediment metagenome</name>
    <dbReference type="NCBI Taxonomy" id="412755"/>
    <lineage>
        <taxon>unclassified sequences</taxon>
        <taxon>metagenomes</taxon>
        <taxon>ecological metagenomes</taxon>
    </lineage>
</organism>
<dbReference type="GO" id="GO:0005524">
    <property type="term" value="F:ATP binding"/>
    <property type="evidence" value="ECO:0007669"/>
    <property type="project" value="UniProtKB-KW"/>
</dbReference>
<evidence type="ECO:0000256" key="2">
    <source>
        <dbReference type="ARBA" id="ARBA00022741"/>
    </source>
</evidence>
<dbReference type="GO" id="GO:0003682">
    <property type="term" value="F:chromatin binding"/>
    <property type="evidence" value="ECO:0007669"/>
    <property type="project" value="TreeGrafter"/>
</dbReference>
<evidence type="ECO:0000259" key="4">
    <source>
        <dbReference type="Pfam" id="PF00004"/>
    </source>
</evidence>
<dbReference type="PANTHER" id="PTHR23069">
    <property type="entry name" value="AAA DOMAIN-CONTAINING"/>
    <property type="match status" value="1"/>
</dbReference>
<keyword evidence="2" id="KW-0547">Nucleotide-binding</keyword>
<feature type="non-terminal residue" evidence="5">
    <location>
        <position position="1"/>
    </location>
</feature>
<dbReference type="PANTHER" id="PTHR23069:SF0">
    <property type="entry name" value="TAT-BINDING HOMOLOG 7"/>
    <property type="match status" value="1"/>
</dbReference>
<dbReference type="GO" id="GO:0006334">
    <property type="term" value="P:nucleosome assembly"/>
    <property type="evidence" value="ECO:0007669"/>
    <property type="project" value="TreeGrafter"/>
</dbReference>
<dbReference type="InterPro" id="IPR003960">
    <property type="entry name" value="ATPase_AAA_CS"/>
</dbReference>
<dbReference type="Pfam" id="PF00004">
    <property type="entry name" value="AAA"/>
    <property type="match status" value="1"/>
</dbReference>
<dbReference type="GO" id="GO:0045815">
    <property type="term" value="P:transcription initiation-coupled chromatin remodeling"/>
    <property type="evidence" value="ECO:0007669"/>
    <property type="project" value="TreeGrafter"/>
</dbReference>
<feature type="domain" description="ATPase AAA-type core" evidence="4">
    <location>
        <begin position="2"/>
        <end position="107"/>
    </location>
</feature>
<name>X1RPQ7_9ZZZZ</name>
<proteinExistence type="inferred from homology"/>
<gene>
    <name evidence="5" type="ORF">S12H4_24903</name>
</gene>
<comment type="caution">
    <text evidence="5">The sequence shown here is derived from an EMBL/GenBank/DDBJ whole genome shotgun (WGS) entry which is preliminary data.</text>
</comment>
<accession>X1RPQ7</accession>
<evidence type="ECO:0000256" key="3">
    <source>
        <dbReference type="ARBA" id="ARBA00022840"/>
    </source>
</evidence>
<dbReference type="Gene3D" id="3.40.50.300">
    <property type="entry name" value="P-loop containing nucleotide triphosphate hydrolases"/>
    <property type="match status" value="1"/>
</dbReference>
<keyword evidence="3" id="KW-0067">ATP-binding</keyword>